<keyword evidence="2" id="KW-1185">Reference proteome</keyword>
<gene>
    <name evidence="1" type="ORF">NCTC11179_01121</name>
</gene>
<evidence type="ECO:0008006" key="3">
    <source>
        <dbReference type="Google" id="ProtNLM"/>
    </source>
</evidence>
<name>A0A378RKR6_MYROD</name>
<proteinExistence type="predicted"/>
<dbReference type="Proteomes" id="UP000255024">
    <property type="component" value="Unassembled WGS sequence"/>
</dbReference>
<reference evidence="1 2" key="1">
    <citation type="submission" date="2018-06" db="EMBL/GenBank/DDBJ databases">
        <authorList>
            <consortium name="Pathogen Informatics"/>
            <person name="Doyle S."/>
        </authorList>
    </citation>
    <scope>NUCLEOTIDE SEQUENCE [LARGE SCALE GENOMIC DNA]</scope>
    <source>
        <strain evidence="1 2">NCTC11179</strain>
    </source>
</reference>
<evidence type="ECO:0000313" key="1">
    <source>
        <dbReference type="EMBL" id="STZ27585.1"/>
    </source>
</evidence>
<dbReference type="EMBL" id="UGQL01000001">
    <property type="protein sequence ID" value="STZ27585.1"/>
    <property type="molecule type" value="Genomic_DNA"/>
</dbReference>
<organism evidence="1 2">
    <name type="scientific">Myroides odoratus</name>
    <name type="common">Flavobacterium odoratum</name>
    <dbReference type="NCBI Taxonomy" id="256"/>
    <lineage>
        <taxon>Bacteria</taxon>
        <taxon>Pseudomonadati</taxon>
        <taxon>Bacteroidota</taxon>
        <taxon>Flavobacteriia</taxon>
        <taxon>Flavobacteriales</taxon>
        <taxon>Flavobacteriaceae</taxon>
        <taxon>Myroides</taxon>
    </lineage>
</organism>
<sequence length="117" mass="14030">MVNKKIFSVMKKGVIAILIIFYSCNSSSALLLKNDVICHKGMEHGYEDITFIKNKEFKEIKNFIKEKYHAKAIRNIFYIKSQQLYYCEFYVYDYSLECVLINNDMKVSFYNKIDFDW</sequence>
<dbReference type="AlphaFoldDB" id="A0A378RKR6"/>
<accession>A0A378RKR6</accession>
<protein>
    <recommendedName>
        <fullName evidence="3">Lipoprotein</fullName>
    </recommendedName>
</protein>
<dbReference type="PROSITE" id="PS51257">
    <property type="entry name" value="PROKAR_LIPOPROTEIN"/>
    <property type="match status" value="1"/>
</dbReference>
<evidence type="ECO:0000313" key="2">
    <source>
        <dbReference type="Proteomes" id="UP000255024"/>
    </source>
</evidence>